<comment type="caution">
    <text evidence="7">The sequence shown here is derived from an EMBL/GenBank/DDBJ whole genome shotgun (WGS) entry which is preliminary data.</text>
</comment>
<dbReference type="GO" id="GO:0046872">
    <property type="term" value="F:metal ion binding"/>
    <property type="evidence" value="ECO:0007669"/>
    <property type="project" value="UniProtKB-KW"/>
</dbReference>
<dbReference type="EMBL" id="WWVX01000001">
    <property type="protein sequence ID" value="MZL68407.1"/>
    <property type="molecule type" value="Genomic_DNA"/>
</dbReference>
<dbReference type="RefSeq" id="WP_021660509.1">
    <property type="nucleotide sequence ID" value="NZ_FQVY01000001.1"/>
</dbReference>
<keyword evidence="9" id="KW-1185">Reference proteome</keyword>
<evidence type="ECO:0000313" key="6">
    <source>
        <dbReference type="EMBL" id="MZL68407.1"/>
    </source>
</evidence>
<dbReference type="SMART" id="SM00849">
    <property type="entry name" value="Lactamase_B"/>
    <property type="match status" value="1"/>
</dbReference>
<evidence type="ECO:0000313" key="7">
    <source>
        <dbReference type="EMBL" id="SHF87298.1"/>
    </source>
</evidence>
<protein>
    <submittedName>
        <fullName evidence="7">Glyoxylase, beta-lactamase superfamily II</fullName>
    </submittedName>
    <submittedName>
        <fullName evidence="6">MBL fold metallo-hydrolase</fullName>
    </submittedName>
</protein>
<evidence type="ECO:0000256" key="2">
    <source>
        <dbReference type="ARBA" id="ARBA00022723"/>
    </source>
</evidence>
<evidence type="ECO:0000256" key="1">
    <source>
        <dbReference type="ARBA" id="ARBA00001947"/>
    </source>
</evidence>
<comment type="cofactor">
    <cofactor evidence="1">
        <name>Zn(2+)</name>
        <dbReference type="ChEBI" id="CHEBI:29105"/>
    </cofactor>
</comment>
<keyword evidence="3" id="KW-0378">Hydrolase</keyword>
<reference evidence="8" key="1">
    <citation type="submission" date="2016-11" db="EMBL/GenBank/DDBJ databases">
        <authorList>
            <person name="Jaros S."/>
            <person name="Januszkiewicz K."/>
            <person name="Wedrychowicz H."/>
        </authorList>
    </citation>
    <scope>NUCLEOTIDE SEQUENCE [LARGE SCALE GENOMIC DNA]</scope>
    <source>
        <strain evidence="8">DSM 4029</strain>
    </source>
</reference>
<dbReference type="CDD" id="cd06262">
    <property type="entry name" value="metallo-hydrolase-like_MBL-fold"/>
    <property type="match status" value="1"/>
</dbReference>
<dbReference type="Proteomes" id="UP000474718">
    <property type="component" value="Unassembled WGS sequence"/>
</dbReference>
<dbReference type="InterPro" id="IPR036866">
    <property type="entry name" value="RibonucZ/Hydroxyglut_hydro"/>
</dbReference>
<dbReference type="EMBL" id="FQVY01000001">
    <property type="protein sequence ID" value="SHF87298.1"/>
    <property type="molecule type" value="Genomic_DNA"/>
</dbReference>
<feature type="domain" description="Metallo-beta-lactamase" evidence="5">
    <location>
        <begin position="12"/>
        <end position="187"/>
    </location>
</feature>
<dbReference type="GO" id="GO:0016787">
    <property type="term" value="F:hydrolase activity"/>
    <property type="evidence" value="ECO:0007669"/>
    <property type="project" value="UniProtKB-KW"/>
</dbReference>
<evidence type="ECO:0000259" key="5">
    <source>
        <dbReference type="SMART" id="SM00849"/>
    </source>
</evidence>
<evidence type="ECO:0000256" key="3">
    <source>
        <dbReference type="ARBA" id="ARBA00022801"/>
    </source>
</evidence>
<dbReference type="Pfam" id="PF00753">
    <property type="entry name" value="Lactamase_B"/>
    <property type="match status" value="1"/>
</dbReference>
<gene>
    <name evidence="6" type="ORF">GT747_01280</name>
    <name evidence="7" type="ORF">SAMN05444424_0996</name>
</gene>
<evidence type="ECO:0000313" key="9">
    <source>
        <dbReference type="Proteomes" id="UP000474718"/>
    </source>
</evidence>
<accession>A0AAQ1MCA2</accession>
<keyword evidence="2" id="KW-0479">Metal-binding</keyword>
<reference evidence="7" key="2">
    <citation type="submission" date="2016-11" db="EMBL/GenBank/DDBJ databases">
        <authorList>
            <person name="Varghese N."/>
            <person name="Submissions S."/>
        </authorList>
    </citation>
    <scope>NUCLEOTIDE SEQUENCE</scope>
    <source>
        <strain evidence="7">DSM 4029</strain>
    </source>
</reference>
<keyword evidence="4" id="KW-0862">Zinc</keyword>
<dbReference type="SUPFAM" id="SSF56281">
    <property type="entry name" value="Metallo-hydrolase/oxidoreductase"/>
    <property type="match status" value="1"/>
</dbReference>
<dbReference type="InterPro" id="IPR051453">
    <property type="entry name" value="MBL_Glyoxalase_II"/>
</dbReference>
<organism evidence="7 8">
    <name type="scientific">Bittarella massiliensis</name>
    <name type="common">ex Durand et al. 2017</name>
    <dbReference type="NCBI Taxonomy" id="1720313"/>
    <lineage>
        <taxon>Bacteria</taxon>
        <taxon>Bacillati</taxon>
        <taxon>Bacillota</taxon>
        <taxon>Clostridia</taxon>
        <taxon>Eubacteriales</taxon>
        <taxon>Oscillospiraceae</taxon>
        <taxon>Bittarella (ex Durand et al. 2017)</taxon>
    </lineage>
</organism>
<proteinExistence type="predicted"/>
<dbReference type="AlphaFoldDB" id="A0AAQ1MCA2"/>
<evidence type="ECO:0000256" key="4">
    <source>
        <dbReference type="ARBA" id="ARBA00022833"/>
    </source>
</evidence>
<sequence length="205" mass="22115">MEIGMMTLGALGTNCYLVYGEKKTGILIDPADSGDTIIQCIKAEGVDVKYIVLTHGHFDHIGALRQVQAFTGAQIAIHEKDAYRLPRADREAALFGMPCEAQPRADVLLHDGDEIKVDDLLFRVLFTPGHTEGSICLLGGKALFTGDTLFCGNVGRTDLPGGSLPWLETSLARLAALEGNYAVYPGHGDVTNLDAERRQNPAFMA</sequence>
<dbReference type="InterPro" id="IPR001279">
    <property type="entry name" value="Metallo-B-lactamas"/>
</dbReference>
<name>A0AAQ1MCA2_9FIRM</name>
<dbReference type="PANTHER" id="PTHR46233">
    <property type="entry name" value="HYDROXYACYLGLUTATHIONE HYDROLASE GLOC"/>
    <property type="match status" value="1"/>
</dbReference>
<dbReference type="PANTHER" id="PTHR46233:SF3">
    <property type="entry name" value="HYDROXYACYLGLUTATHIONE HYDROLASE GLOC"/>
    <property type="match status" value="1"/>
</dbReference>
<dbReference type="Gene3D" id="3.60.15.10">
    <property type="entry name" value="Ribonuclease Z/Hydroxyacylglutathione hydrolase-like"/>
    <property type="match status" value="1"/>
</dbReference>
<reference evidence="6 9" key="3">
    <citation type="journal article" date="2019" name="Nat. Med.">
        <title>A library of human gut bacterial isolates paired with longitudinal multiomics data enables mechanistic microbiome research.</title>
        <authorList>
            <person name="Poyet M."/>
            <person name="Groussin M."/>
            <person name="Gibbons S.M."/>
            <person name="Avila-Pacheco J."/>
            <person name="Jiang X."/>
            <person name="Kearney S.M."/>
            <person name="Perrotta A.R."/>
            <person name="Berdy B."/>
            <person name="Zhao S."/>
            <person name="Lieberman T.D."/>
            <person name="Swanson P.K."/>
            <person name="Smith M."/>
            <person name="Roesemann S."/>
            <person name="Alexander J.E."/>
            <person name="Rich S.A."/>
            <person name="Livny J."/>
            <person name="Vlamakis H."/>
            <person name="Clish C."/>
            <person name="Bullock K."/>
            <person name="Deik A."/>
            <person name="Scott J."/>
            <person name="Pierce K.A."/>
            <person name="Xavier R.J."/>
            <person name="Alm E.J."/>
        </authorList>
    </citation>
    <scope>NUCLEOTIDE SEQUENCE [LARGE SCALE GENOMIC DNA]</scope>
    <source>
        <strain evidence="6 9">BIOML-A2</strain>
    </source>
</reference>
<evidence type="ECO:0000313" key="8">
    <source>
        <dbReference type="Proteomes" id="UP000184089"/>
    </source>
</evidence>
<dbReference type="Proteomes" id="UP000184089">
    <property type="component" value="Unassembled WGS sequence"/>
</dbReference>